<protein>
    <recommendedName>
        <fullName evidence="1">Protein kinase domain-containing protein</fullName>
    </recommendedName>
</protein>
<evidence type="ECO:0000259" key="1">
    <source>
        <dbReference type="PROSITE" id="PS50011"/>
    </source>
</evidence>
<proteinExistence type="predicted"/>
<dbReference type="GO" id="GO:0004672">
    <property type="term" value="F:protein kinase activity"/>
    <property type="evidence" value="ECO:0007669"/>
    <property type="project" value="InterPro"/>
</dbReference>
<dbReference type="EMBL" id="CAXITT010000196">
    <property type="protein sequence ID" value="CAL1535251.1"/>
    <property type="molecule type" value="Genomic_DNA"/>
</dbReference>
<dbReference type="Proteomes" id="UP001497497">
    <property type="component" value="Unassembled WGS sequence"/>
</dbReference>
<dbReference type="CDD" id="cd00180">
    <property type="entry name" value="PKc"/>
    <property type="match status" value="1"/>
</dbReference>
<evidence type="ECO:0000313" key="2">
    <source>
        <dbReference type="EMBL" id="CAL1535251.1"/>
    </source>
</evidence>
<dbReference type="PROSITE" id="PS50011">
    <property type="entry name" value="PROTEIN_KINASE_DOM"/>
    <property type="match status" value="1"/>
</dbReference>
<comment type="caution">
    <text evidence="2">The sequence shown here is derived from an EMBL/GenBank/DDBJ whole genome shotgun (WGS) entry which is preliminary data.</text>
</comment>
<dbReference type="PANTHER" id="PTHR24362">
    <property type="entry name" value="SERINE/THREONINE-PROTEIN KINASE NEK"/>
    <property type="match status" value="1"/>
</dbReference>
<gene>
    <name evidence="2" type="ORF">GSLYS_00009211001</name>
</gene>
<reference evidence="2 3" key="1">
    <citation type="submission" date="2024-04" db="EMBL/GenBank/DDBJ databases">
        <authorList>
            <consortium name="Genoscope - CEA"/>
            <person name="William W."/>
        </authorList>
    </citation>
    <scope>NUCLEOTIDE SEQUENCE [LARGE SCALE GENOMIC DNA]</scope>
</reference>
<dbReference type="GO" id="GO:0005524">
    <property type="term" value="F:ATP binding"/>
    <property type="evidence" value="ECO:0007669"/>
    <property type="project" value="InterPro"/>
</dbReference>
<dbReference type="Gene3D" id="1.10.510.10">
    <property type="entry name" value="Transferase(Phosphotransferase) domain 1"/>
    <property type="match status" value="1"/>
</dbReference>
<keyword evidence="3" id="KW-1185">Reference proteome</keyword>
<feature type="domain" description="Protein kinase" evidence="1">
    <location>
        <begin position="1"/>
        <end position="155"/>
    </location>
</feature>
<dbReference type="SMART" id="SM00220">
    <property type="entry name" value="S_TKc"/>
    <property type="match status" value="1"/>
</dbReference>
<dbReference type="PROSITE" id="PS00108">
    <property type="entry name" value="PROTEIN_KINASE_ST"/>
    <property type="match status" value="1"/>
</dbReference>
<dbReference type="InterPro" id="IPR000719">
    <property type="entry name" value="Prot_kinase_dom"/>
</dbReference>
<dbReference type="Pfam" id="PF00069">
    <property type="entry name" value="Pkinase"/>
    <property type="match status" value="1"/>
</dbReference>
<organism evidence="2 3">
    <name type="scientific">Lymnaea stagnalis</name>
    <name type="common">Great pond snail</name>
    <name type="synonym">Helix stagnalis</name>
    <dbReference type="NCBI Taxonomy" id="6523"/>
    <lineage>
        <taxon>Eukaryota</taxon>
        <taxon>Metazoa</taxon>
        <taxon>Spiralia</taxon>
        <taxon>Lophotrochozoa</taxon>
        <taxon>Mollusca</taxon>
        <taxon>Gastropoda</taxon>
        <taxon>Heterobranchia</taxon>
        <taxon>Euthyneura</taxon>
        <taxon>Panpulmonata</taxon>
        <taxon>Hygrophila</taxon>
        <taxon>Lymnaeoidea</taxon>
        <taxon>Lymnaeidae</taxon>
        <taxon>Lymnaea</taxon>
    </lineage>
</organism>
<sequence>MQTLDHPNVIKLILAARCPDRLLICTPYCPKGSLSSVLTSLTPAHLAVYVSQLTSAVCYLHQKRVVHSDIKPSNVFIDDRENAILGDFGVAFMVPTDQTTVRPKVVGGTPAFMAPELFGPGHVDPFKLDVYSLGAVIWCILFRLEPNSENVYDYL</sequence>
<evidence type="ECO:0000313" key="3">
    <source>
        <dbReference type="Proteomes" id="UP001497497"/>
    </source>
</evidence>
<accession>A0AAV2HT16</accession>
<name>A0AAV2HT16_LYMST</name>
<dbReference type="InterPro" id="IPR008271">
    <property type="entry name" value="Ser/Thr_kinase_AS"/>
</dbReference>
<dbReference type="AlphaFoldDB" id="A0AAV2HT16"/>
<feature type="non-terminal residue" evidence="2">
    <location>
        <position position="155"/>
    </location>
</feature>
<dbReference type="InterPro" id="IPR011009">
    <property type="entry name" value="Kinase-like_dom_sf"/>
</dbReference>
<dbReference type="PANTHER" id="PTHR24362:SF309">
    <property type="entry name" value="PROTEIN KINASE DOMAIN-CONTAINING PROTEIN"/>
    <property type="match status" value="1"/>
</dbReference>
<dbReference type="SUPFAM" id="SSF56112">
    <property type="entry name" value="Protein kinase-like (PK-like)"/>
    <property type="match status" value="1"/>
</dbReference>